<keyword evidence="3" id="KW-1185">Reference proteome</keyword>
<evidence type="ECO:0000256" key="1">
    <source>
        <dbReference type="SAM" id="Phobius"/>
    </source>
</evidence>
<evidence type="ECO:0000313" key="2">
    <source>
        <dbReference type="EMBL" id="GAA0485462.1"/>
    </source>
</evidence>
<feature type="transmembrane region" description="Helical" evidence="1">
    <location>
        <begin position="282"/>
        <end position="314"/>
    </location>
</feature>
<feature type="transmembrane region" description="Helical" evidence="1">
    <location>
        <begin position="202"/>
        <end position="222"/>
    </location>
</feature>
<organism evidence="2 3">
    <name type="scientific">Salinibacillus aidingensis</name>
    <dbReference type="NCBI Taxonomy" id="237684"/>
    <lineage>
        <taxon>Bacteria</taxon>
        <taxon>Bacillati</taxon>
        <taxon>Bacillota</taxon>
        <taxon>Bacilli</taxon>
        <taxon>Bacillales</taxon>
        <taxon>Bacillaceae</taxon>
        <taxon>Salinibacillus</taxon>
    </lineage>
</organism>
<feature type="transmembrane region" description="Helical" evidence="1">
    <location>
        <begin position="326"/>
        <end position="349"/>
    </location>
</feature>
<feature type="transmembrane region" description="Helical" evidence="1">
    <location>
        <begin position="369"/>
        <end position="386"/>
    </location>
</feature>
<evidence type="ECO:0000313" key="3">
    <source>
        <dbReference type="Proteomes" id="UP001500880"/>
    </source>
</evidence>
<keyword evidence="1" id="KW-0812">Transmembrane</keyword>
<dbReference type="EMBL" id="BAAADO010000002">
    <property type="protein sequence ID" value="GAA0485462.1"/>
    <property type="molecule type" value="Genomic_DNA"/>
</dbReference>
<accession>A0ABN1AWR8</accession>
<gene>
    <name evidence="2" type="ORF">GCM10008986_08440</name>
</gene>
<feature type="transmembrane region" description="Helical" evidence="1">
    <location>
        <begin position="105"/>
        <end position="127"/>
    </location>
</feature>
<sequence>MLGILIHFFQGYTGLNLFNGITQNLALLSIIILAPLLSIPLRQEGIIDGVVTMFEKRNDDEQKTFYGTSGFMLSLAPILNMGALRIVHGFLKDIKIQPKMLSQAYYSGFTPSIIWSPFFASVGIVLFTLEMSYLNYMPIGIIFAVIQILIGFFILRPRKRDDEIPEKISLKEDNQNKNFVLLLVFVVSLLMLLVLQEAIIDQPMLTLVCMNCIIIPVVWAVIRQKWGRIKEVFLPYKKQVANGINMEIAIFLSAGLFGNALVNTRIVDVVGAILVWSSQISIFLLFLLILLLVTIMALFGMHQIIVVPIILTLLLSTDIQVSAMAIAFMCTFAWMLSSAISPLNALNIIISNCVRNDGWTVAYRWNGKYFFAVTLCAFIYVYIIDVL</sequence>
<keyword evidence="1" id="KW-0472">Membrane</keyword>
<feature type="transmembrane region" description="Helical" evidence="1">
    <location>
        <begin position="176"/>
        <end position="196"/>
    </location>
</feature>
<feature type="transmembrane region" description="Helical" evidence="1">
    <location>
        <begin position="21"/>
        <end position="41"/>
    </location>
</feature>
<feature type="transmembrane region" description="Helical" evidence="1">
    <location>
        <begin position="65"/>
        <end position="84"/>
    </location>
</feature>
<protein>
    <submittedName>
        <fullName evidence="2">Uncharacterized protein</fullName>
    </submittedName>
</protein>
<feature type="transmembrane region" description="Helical" evidence="1">
    <location>
        <begin position="133"/>
        <end position="155"/>
    </location>
</feature>
<name>A0ABN1AWR8_9BACI</name>
<comment type="caution">
    <text evidence="2">The sequence shown here is derived from an EMBL/GenBank/DDBJ whole genome shotgun (WGS) entry which is preliminary data.</text>
</comment>
<feature type="transmembrane region" description="Helical" evidence="1">
    <location>
        <begin position="243"/>
        <end position="262"/>
    </location>
</feature>
<reference evidence="2 3" key="1">
    <citation type="journal article" date="2019" name="Int. J. Syst. Evol. Microbiol.">
        <title>The Global Catalogue of Microorganisms (GCM) 10K type strain sequencing project: providing services to taxonomists for standard genome sequencing and annotation.</title>
        <authorList>
            <consortium name="The Broad Institute Genomics Platform"/>
            <consortium name="The Broad Institute Genome Sequencing Center for Infectious Disease"/>
            <person name="Wu L."/>
            <person name="Ma J."/>
        </authorList>
    </citation>
    <scope>NUCLEOTIDE SEQUENCE [LARGE SCALE GENOMIC DNA]</scope>
    <source>
        <strain evidence="2 3">JCM 12389</strain>
    </source>
</reference>
<dbReference type="Proteomes" id="UP001500880">
    <property type="component" value="Unassembled WGS sequence"/>
</dbReference>
<keyword evidence="1" id="KW-1133">Transmembrane helix</keyword>
<proteinExistence type="predicted"/>